<feature type="region of interest" description="Disordered" evidence="1">
    <location>
        <begin position="1"/>
        <end position="63"/>
    </location>
</feature>
<reference evidence="2 3" key="1">
    <citation type="submission" date="2019-05" db="EMBL/GenBank/DDBJ databases">
        <title>Another draft genome of Portunus trituberculatus and its Hox gene families provides insights of decapod evolution.</title>
        <authorList>
            <person name="Jeong J.-H."/>
            <person name="Song I."/>
            <person name="Kim S."/>
            <person name="Choi T."/>
            <person name="Kim D."/>
            <person name="Ryu S."/>
            <person name="Kim W."/>
        </authorList>
    </citation>
    <scope>NUCLEOTIDE SEQUENCE [LARGE SCALE GENOMIC DNA]</scope>
    <source>
        <tissue evidence="2">Muscle</tissue>
    </source>
</reference>
<dbReference type="EMBL" id="VSRR010027716">
    <property type="protein sequence ID" value="MPC68366.1"/>
    <property type="molecule type" value="Genomic_DNA"/>
</dbReference>
<evidence type="ECO:0000256" key="1">
    <source>
        <dbReference type="SAM" id="MobiDB-lite"/>
    </source>
</evidence>
<sequence>MTGIVIKGGRRGGDDKQGEGKEGEEEERVGEGEGENESQEMEGKALSSNGFCAESRKSYFARV</sequence>
<name>A0A5B7HED5_PORTR</name>
<feature type="compositionally biased region" description="Acidic residues" evidence="1">
    <location>
        <begin position="22"/>
        <end position="40"/>
    </location>
</feature>
<organism evidence="2 3">
    <name type="scientific">Portunus trituberculatus</name>
    <name type="common">Swimming crab</name>
    <name type="synonym">Neptunus trituberculatus</name>
    <dbReference type="NCBI Taxonomy" id="210409"/>
    <lineage>
        <taxon>Eukaryota</taxon>
        <taxon>Metazoa</taxon>
        <taxon>Ecdysozoa</taxon>
        <taxon>Arthropoda</taxon>
        <taxon>Crustacea</taxon>
        <taxon>Multicrustacea</taxon>
        <taxon>Malacostraca</taxon>
        <taxon>Eumalacostraca</taxon>
        <taxon>Eucarida</taxon>
        <taxon>Decapoda</taxon>
        <taxon>Pleocyemata</taxon>
        <taxon>Brachyura</taxon>
        <taxon>Eubrachyura</taxon>
        <taxon>Portunoidea</taxon>
        <taxon>Portunidae</taxon>
        <taxon>Portuninae</taxon>
        <taxon>Portunus</taxon>
    </lineage>
</organism>
<feature type="compositionally biased region" description="Basic and acidic residues" evidence="1">
    <location>
        <begin position="11"/>
        <end position="21"/>
    </location>
</feature>
<dbReference type="AlphaFoldDB" id="A0A5B7HED5"/>
<proteinExistence type="predicted"/>
<accession>A0A5B7HED5</accession>
<comment type="caution">
    <text evidence="2">The sequence shown here is derived from an EMBL/GenBank/DDBJ whole genome shotgun (WGS) entry which is preliminary data.</text>
</comment>
<gene>
    <name evidence="2" type="ORF">E2C01_062566</name>
</gene>
<evidence type="ECO:0000313" key="2">
    <source>
        <dbReference type="EMBL" id="MPC68366.1"/>
    </source>
</evidence>
<dbReference type="Proteomes" id="UP000324222">
    <property type="component" value="Unassembled WGS sequence"/>
</dbReference>
<protein>
    <submittedName>
        <fullName evidence="2">Uncharacterized protein</fullName>
    </submittedName>
</protein>
<evidence type="ECO:0000313" key="3">
    <source>
        <dbReference type="Proteomes" id="UP000324222"/>
    </source>
</evidence>
<keyword evidence="3" id="KW-1185">Reference proteome</keyword>